<evidence type="ECO:0000313" key="3">
    <source>
        <dbReference type="Proteomes" id="UP001303946"/>
    </source>
</evidence>
<dbReference type="RefSeq" id="WP_316699113.1">
    <property type="nucleotide sequence ID" value="NZ_CP136336.1"/>
</dbReference>
<keyword evidence="3" id="KW-1185">Reference proteome</keyword>
<evidence type="ECO:0000313" key="2">
    <source>
        <dbReference type="EMBL" id="WOB06595.1"/>
    </source>
</evidence>
<proteinExistence type="predicted"/>
<evidence type="ECO:0000259" key="1">
    <source>
        <dbReference type="Pfam" id="PF12146"/>
    </source>
</evidence>
<protein>
    <submittedName>
        <fullName evidence="2">Alpha/beta hydrolase</fullName>
    </submittedName>
</protein>
<accession>A0ABZ0CNN1</accession>
<name>A0ABZ0CNN1_9BURK</name>
<dbReference type="Proteomes" id="UP001303946">
    <property type="component" value="Chromosome"/>
</dbReference>
<organism evidence="2 3">
    <name type="scientific">Piscinibacter gummiphilus</name>
    <dbReference type="NCBI Taxonomy" id="946333"/>
    <lineage>
        <taxon>Bacteria</taxon>
        <taxon>Pseudomonadati</taxon>
        <taxon>Pseudomonadota</taxon>
        <taxon>Betaproteobacteria</taxon>
        <taxon>Burkholderiales</taxon>
        <taxon>Sphaerotilaceae</taxon>
        <taxon>Piscinibacter</taxon>
    </lineage>
</organism>
<dbReference type="SUPFAM" id="SSF53474">
    <property type="entry name" value="alpha/beta-Hydrolases"/>
    <property type="match status" value="1"/>
</dbReference>
<gene>
    <name evidence="2" type="ORF">RXV79_16885</name>
</gene>
<keyword evidence="2" id="KW-0378">Hydrolase</keyword>
<reference evidence="2 3" key="1">
    <citation type="submission" date="2023-10" db="EMBL/GenBank/DDBJ databases">
        <title>Bacteria for the degradation of biodegradable plastic PBAT(Polybutylene adipate terephthalate).</title>
        <authorList>
            <person name="Weon H.-Y."/>
            <person name="Yeon J."/>
        </authorList>
    </citation>
    <scope>NUCLEOTIDE SEQUENCE [LARGE SCALE GENOMIC DNA]</scope>
    <source>
        <strain evidence="2 3">SBD 7-3</strain>
    </source>
</reference>
<dbReference type="InterPro" id="IPR022742">
    <property type="entry name" value="Hydrolase_4"/>
</dbReference>
<feature type="domain" description="Serine aminopeptidase S33" evidence="1">
    <location>
        <begin position="109"/>
        <end position="151"/>
    </location>
</feature>
<dbReference type="GO" id="GO:0016787">
    <property type="term" value="F:hydrolase activity"/>
    <property type="evidence" value="ECO:0007669"/>
    <property type="project" value="UniProtKB-KW"/>
</dbReference>
<sequence>MTLRTLLIAVAAALTLGLVGCETVRPSVVPLRTLEQPAPCGPADTLIVMLPGSYSLPEEFQREGFVRTLRARQVAADVVLVDAHLGYYRDRTIIERLHADVVQPAKARGVRHVWLVGISLGAVGAMLYADEHPQALDGVVLLAPFLGTRLTALDIENAGGLAHWPAPPPRPDEEVDVRLWRWLKKQTAAGAPTLRIVQGYGVDDRFAYNNRLFSQSLPAAQVFTAPGGHDWPAWNDLWHRMAQTLPLRRSPACHVAEASDPVTTPAPPP</sequence>
<dbReference type="PROSITE" id="PS51257">
    <property type="entry name" value="PROKAR_LIPOPROTEIN"/>
    <property type="match status" value="1"/>
</dbReference>
<dbReference type="InterPro" id="IPR029058">
    <property type="entry name" value="AB_hydrolase_fold"/>
</dbReference>
<dbReference type="EMBL" id="CP136336">
    <property type="protein sequence ID" value="WOB06595.1"/>
    <property type="molecule type" value="Genomic_DNA"/>
</dbReference>
<dbReference type="Gene3D" id="3.40.50.1820">
    <property type="entry name" value="alpha/beta hydrolase"/>
    <property type="match status" value="1"/>
</dbReference>
<dbReference type="Pfam" id="PF12146">
    <property type="entry name" value="Hydrolase_4"/>
    <property type="match status" value="1"/>
</dbReference>